<evidence type="ECO:0000256" key="2">
    <source>
        <dbReference type="ARBA" id="ARBA00001946"/>
    </source>
</evidence>
<comment type="pathway">
    <text evidence="3 12">Purine metabolism; IMP biosynthesis via de novo pathway; N(1)-(5-phospho-D-ribosyl)glycinamide from 5-phospho-alpha-D-ribose 1-diphosphate: step 2/2.</text>
</comment>
<dbReference type="Gene3D" id="3.30.470.20">
    <property type="entry name" value="ATP-grasp fold, B domain"/>
    <property type="match status" value="1"/>
</dbReference>
<gene>
    <name evidence="12 15" type="primary">purD</name>
    <name evidence="15" type="ORF">INT08_02940</name>
</gene>
<dbReference type="EC" id="6.3.4.13" evidence="4 12"/>
<dbReference type="EMBL" id="JADGII010000003">
    <property type="protein sequence ID" value="MBF0636139.1"/>
    <property type="molecule type" value="Genomic_DNA"/>
</dbReference>
<dbReference type="Gene3D" id="3.30.1490.20">
    <property type="entry name" value="ATP-grasp fold, A domain"/>
    <property type="match status" value="1"/>
</dbReference>
<comment type="catalytic activity">
    <reaction evidence="12">
        <text>5-phospho-beta-D-ribosylamine + glycine + ATP = N(1)-(5-phospho-beta-D-ribosyl)glycinamide + ADP + phosphate + H(+)</text>
        <dbReference type="Rhea" id="RHEA:17453"/>
        <dbReference type="ChEBI" id="CHEBI:15378"/>
        <dbReference type="ChEBI" id="CHEBI:30616"/>
        <dbReference type="ChEBI" id="CHEBI:43474"/>
        <dbReference type="ChEBI" id="CHEBI:57305"/>
        <dbReference type="ChEBI" id="CHEBI:58681"/>
        <dbReference type="ChEBI" id="CHEBI:143788"/>
        <dbReference type="ChEBI" id="CHEBI:456216"/>
        <dbReference type="EC" id="6.3.4.13"/>
    </reaction>
</comment>
<dbReference type="InterPro" id="IPR011761">
    <property type="entry name" value="ATP-grasp"/>
</dbReference>
<dbReference type="InterPro" id="IPR020559">
    <property type="entry name" value="PRibGlycinamide_synth_CS"/>
</dbReference>
<dbReference type="InterPro" id="IPR016185">
    <property type="entry name" value="PreATP-grasp_dom_sf"/>
</dbReference>
<dbReference type="PROSITE" id="PS00184">
    <property type="entry name" value="GARS"/>
    <property type="match status" value="1"/>
</dbReference>
<keyword evidence="8 13" id="KW-0067">ATP-binding</keyword>
<keyword evidence="7 12" id="KW-0658">Purine biosynthesis</keyword>
<evidence type="ECO:0000256" key="4">
    <source>
        <dbReference type="ARBA" id="ARBA00013255"/>
    </source>
</evidence>
<dbReference type="SUPFAM" id="SSF52440">
    <property type="entry name" value="PreATP-grasp domain"/>
    <property type="match status" value="1"/>
</dbReference>
<evidence type="ECO:0000313" key="16">
    <source>
        <dbReference type="Proteomes" id="UP000619838"/>
    </source>
</evidence>
<dbReference type="SMART" id="SM01209">
    <property type="entry name" value="GARS_A"/>
    <property type="match status" value="1"/>
</dbReference>
<dbReference type="Pfam" id="PF02844">
    <property type="entry name" value="GARS_N"/>
    <property type="match status" value="1"/>
</dbReference>
<dbReference type="SMART" id="SM01210">
    <property type="entry name" value="GARS_C"/>
    <property type="match status" value="1"/>
</dbReference>
<comment type="similarity">
    <text evidence="9 12">Belongs to the GARS family.</text>
</comment>
<dbReference type="SUPFAM" id="SSF51246">
    <property type="entry name" value="Rudiment single hybrid motif"/>
    <property type="match status" value="1"/>
</dbReference>
<comment type="cofactor">
    <cofactor evidence="2">
        <name>Mg(2+)</name>
        <dbReference type="ChEBI" id="CHEBI:18420"/>
    </cofactor>
</comment>
<organism evidence="15 16">
    <name type="scientific">Prosthecochloris ethylica</name>
    <dbReference type="NCBI Taxonomy" id="2743976"/>
    <lineage>
        <taxon>Bacteria</taxon>
        <taxon>Pseudomonadati</taxon>
        <taxon>Chlorobiota</taxon>
        <taxon>Chlorobiia</taxon>
        <taxon>Chlorobiales</taxon>
        <taxon>Chlorobiaceae</taxon>
        <taxon>Prosthecochloris</taxon>
    </lineage>
</organism>
<dbReference type="Pfam" id="PF01071">
    <property type="entry name" value="GARS_A"/>
    <property type="match status" value="1"/>
</dbReference>
<dbReference type="SUPFAM" id="SSF56059">
    <property type="entry name" value="Glutathione synthetase ATP-binding domain-like"/>
    <property type="match status" value="1"/>
</dbReference>
<dbReference type="Gene3D" id="3.40.50.20">
    <property type="match status" value="1"/>
</dbReference>
<dbReference type="GO" id="GO:0004637">
    <property type="term" value="F:phosphoribosylamine-glycine ligase activity"/>
    <property type="evidence" value="ECO:0007669"/>
    <property type="project" value="UniProtKB-EC"/>
</dbReference>
<dbReference type="Proteomes" id="UP000619838">
    <property type="component" value="Unassembled WGS sequence"/>
</dbReference>
<comment type="caution">
    <text evidence="15">The sequence shown here is derived from an EMBL/GenBank/DDBJ whole genome shotgun (WGS) entry which is preliminary data.</text>
</comment>
<evidence type="ECO:0000256" key="3">
    <source>
        <dbReference type="ARBA" id="ARBA00005174"/>
    </source>
</evidence>
<evidence type="ECO:0000256" key="1">
    <source>
        <dbReference type="ARBA" id="ARBA00001936"/>
    </source>
</evidence>
<name>A0ABR9XQ71_9CHLB</name>
<dbReference type="InterPro" id="IPR020562">
    <property type="entry name" value="PRibGlycinamide_synth_N"/>
</dbReference>
<evidence type="ECO:0000256" key="8">
    <source>
        <dbReference type="ARBA" id="ARBA00022840"/>
    </source>
</evidence>
<keyword evidence="16" id="KW-1185">Reference proteome</keyword>
<dbReference type="PANTHER" id="PTHR43472:SF1">
    <property type="entry name" value="PHOSPHORIBOSYLAMINE--GLYCINE LIGASE, CHLOROPLASTIC"/>
    <property type="match status" value="1"/>
</dbReference>
<protein>
    <recommendedName>
        <fullName evidence="4 12">Phosphoribosylamine--glycine ligase</fullName>
        <ecNumber evidence="4 12">6.3.4.13</ecNumber>
    </recommendedName>
    <alternativeName>
        <fullName evidence="12">GARS</fullName>
    </alternativeName>
    <alternativeName>
        <fullName evidence="10 12">Glycinamide ribonucleotide synthetase</fullName>
    </alternativeName>
    <alternativeName>
        <fullName evidence="11 12">Phosphoribosylglycinamide synthetase</fullName>
    </alternativeName>
</protein>
<dbReference type="InterPro" id="IPR037123">
    <property type="entry name" value="PRibGlycinamide_synth_C_sf"/>
</dbReference>
<feature type="domain" description="ATP-grasp" evidence="14">
    <location>
        <begin position="110"/>
        <end position="321"/>
    </location>
</feature>
<evidence type="ECO:0000313" key="15">
    <source>
        <dbReference type="EMBL" id="MBF0636139.1"/>
    </source>
</evidence>
<evidence type="ECO:0000256" key="11">
    <source>
        <dbReference type="ARBA" id="ARBA00042864"/>
    </source>
</evidence>
<evidence type="ECO:0000256" key="13">
    <source>
        <dbReference type="PROSITE-ProRule" id="PRU00409"/>
    </source>
</evidence>
<keyword evidence="5 12" id="KW-0436">Ligase</keyword>
<dbReference type="PROSITE" id="PS50975">
    <property type="entry name" value="ATP_GRASP"/>
    <property type="match status" value="1"/>
</dbReference>
<dbReference type="InterPro" id="IPR020560">
    <property type="entry name" value="PRibGlycinamide_synth_C-dom"/>
</dbReference>
<evidence type="ECO:0000256" key="10">
    <source>
        <dbReference type="ARBA" id="ARBA00042242"/>
    </source>
</evidence>
<comment type="cofactor">
    <cofactor evidence="1">
        <name>Mn(2+)</name>
        <dbReference type="ChEBI" id="CHEBI:29035"/>
    </cofactor>
</comment>
<dbReference type="InterPro" id="IPR013815">
    <property type="entry name" value="ATP_grasp_subdomain_1"/>
</dbReference>
<proteinExistence type="inferred from homology"/>
<dbReference type="InterPro" id="IPR020561">
    <property type="entry name" value="PRibGlycinamid_synth_ATP-grasp"/>
</dbReference>
<evidence type="ECO:0000259" key="14">
    <source>
        <dbReference type="PROSITE" id="PS50975"/>
    </source>
</evidence>
<dbReference type="Gene3D" id="3.90.600.10">
    <property type="entry name" value="Phosphoribosylglycinamide synthetase, C-terminal domain"/>
    <property type="match status" value="1"/>
</dbReference>
<dbReference type="NCBIfam" id="TIGR00877">
    <property type="entry name" value="purD"/>
    <property type="match status" value="1"/>
</dbReference>
<evidence type="ECO:0000256" key="5">
    <source>
        <dbReference type="ARBA" id="ARBA00022598"/>
    </source>
</evidence>
<dbReference type="InterPro" id="IPR011054">
    <property type="entry name" value="Rudment_hybrid_motif"/>
</dbReference>
<dbReference type="PANTHER" id="PTHR43472">
    <property type="entry name" value="PHOSPHORIBOSYLAMINE--GLYCINE LIGASE"/>
    <property type="match status" value="1"/>
</dbReference>
<evidence type="ECO:0000256" key="7">
    <source>
        <dbReference type="ARBA" id="ARBA00022755"/>
    </source>
</evidence>
<evidence type="ECO:0000256" key="9">
    <source>
        <dbReference type="ARBA" id="ARBA00038345"/>
    </source>
</evidence>
<dbReference type="Pfam" id="PF02843">
    <property type="entry name" value="GARS_C"/>
    <property type="match status" value="1"/>
</dbReference>
<dbReference type="RefSeq" id="WP_114607562.1">
    <property type="nucleotide sequence ID" value="NZ_JABVZQ010000006.1"/>
</dbReference>
<accession>A0ABR9XQ71</accession>
<evidence type="ECO:0000256" key="12">
    <source>
        <dbReference type="HAMAP-Rule" id="MF_00138"/>
    </source>
</evidence>
<dbReference type="InterPro" id="IPR000115">
    <property type="entry name" value="PRibGlycinamide_synth"/>
</dbReference>
<evidence type="ECO:0000256" key="6">
    <source>
        <dbReference type="ARBA" id="ARBA00022741"/>
    </source>
</evidence>
<keyword evidence="6 13" id="KW-0547">Nucleotide-binding</keyword>
<sequence>MKVLVIGSGAREHALAWTIASSPLVTHVYVAPGNGGTAAMGGNVENVSLKATDIDALLGFAESNGIGMTVVGPEQPLELGIVDRFRDRGLAIIGPDRYAAQLETSKAFSKAFMKRQGIPTADYQVFTDAGHARAHIDMLASSAAAFACVIKASGLCAGKGVVVAESRDEALQAIEAMFDDRVFGDAADEVVIESFLRGQEASVFVLTDGTEYRLFLPSQDHKRIGEGDTGRNTGGMGAYAPAPVVTGEVMQKVCRRIVEPALEGMREDGHPYTGFLYVGLMIDGGEPSVVEFNVRLGDPEAQVVLPLLKDDLVEALRASLDGRLHEVPFRMQDQSASTVVLASAGYPGSYEKGKNISIDASVSATEGVMLFHAGTVLDDGVLKTSGGRVVSVTAVGPSLKQSLENAYRAVDGVHFDGCYFRRDIGAKAL</sequence>
<dbReference type="HAMAP" id="MF_00138">
    <property type="entry name" value="GARS"/>
    <property type="match status" value="1"/>
</dbReference>
<reference evidence="15 16" key="1">
    <citation type="journal article" date="2020" name="Microorganisms">
        <title>Simultaneous Genome Sequencing of Prosthecochloris ethylica and Desulfuromonas acetoxidans within a Syntrophic Mixture Reveals Unique Pili and Protein Interactions.</title>
        <authorList>
            <person name="Kyndt J.A."/>
            <person name="Van Beeumen J.J."/>
            <person name="Meyer T.E."/>
        </authorList>
    </citation>
    <scope>NUCLEOTIDE SEQUENCE [LARGE SCALE GENOMIC DNA]</scope>
    <source>
        <strain evidence="15 16">N3</strain>
    </source>
</reference>